<gene>
    <name evidence="5" type="ORF">ACFO3O_13795</name>
</gene>
<dbReference type="Proteomes" id="UP001596043">
    <property type="component" value="Unassembled WGS sequence"/>
</dbReference>
<dbReference type="Gene3D" id="3.30.559.30">
    <property type="entry name" value="Nonribosomal peptide synthetase, condensation domain"/>
    <property type="match status" value="3"/>
</dbReference>
<evidence type="ECO:0000256" key="1">
    <source>
        <dbReference type="ARBA" id="ARBA00001957"/>
    </source>
</evidence>
<name>A0ABV9HYG2_9FLAO</name>
<comment type="cofactor">
    <cofactor evidence="1">
        <name>pantetheine 4'-phosphate</name>
        <dbReference type="ChEBI" id="CHEBI:47942"/>
    </cofactor>
</comment>
<dbReference type="PROSITE" id="PS50075">
    <property type="entry name" value="CARRIER"/>
    <property type="match status" value="3"/>
</dbReference>
<evidence type="ECO:0000259" key="4">
    <source>
        <dbReference type="PROSITE" id="PS50075"/>
    </source>
</evidence>
<evidence type="ECO:0000313" key="6">
    <source>
        <dbReference type="Proteomes" id="UP001596043"/>
    </source>
</evidence>
<dbReference type="Pfam" id="PF13193">
    <property type="entry name" value="AMP-binding_C"/>
    <property type="match status" value="2"/>
</dbReference>
<dbReference type="InterPro" id="IPR001242">
    <property type="entry name" value="Condensation_dom"/>
</dbReference>
<dbReference type="Gene3D" id="3.30.300.30">
    <property type="match status" value="3"/>
</dbReference>
<dbReference type="PANTHER" id="PTHR45527:SF1">
    <property type="entry name" value="FATTY ACID SYNTHASE"/>
    <property type="match status" value="1"/>
</dbReference>
<dbReference type="InterPro" id="IPR023213">
    <property type="entry name" value="CAT-like_dom_sf"/>
</dbReference>
<dbReference type="RefSeq" id="WP_379979775.1">
    <property type="nucleotide sequence ID" value="NZ_JBHSFV010000008.1"/>
</dbReference>
<dbReference type="InterPro" id="IPR000873">
    <property type="entry name" value="AMP-dep_synth/lig_dom"/>
</dbReference>
<feature type="domain" description="Carrier" evidence="4">
    <location>
        <begin position="939"/>
        <end position="1014"/>
    </location>
</feature>
<dbReference type="InterPro" id="IPR045851">
    <property type="entry name" value="AMP-bd_C_sf"/>
</dbReference>
<dbReference type="InterPro" id="IPR009081">
    <property type="entry name" value="PP-bd_ACP"/>
</dbReference>
<sequence length="3108" mass="353320">MKNNVTNVQKYIWLDQMLESESPKYNIGGYAFIHGSIDVDRFRLAIDILAKENDIFSFAFEEKSGFPAYTIQDTDLNAALTYLEESDQSKAIKAIEEDFVIPFDLKNDTQLYKMWLIKITPTSYIWYSKLHHIISDGFSFQLLYNKVNRIYKQLSTDVLYDDACVEKNTYSYEAFINSEEAYRTSDEFSDDMDFWLDRYAALPSLIYTGTNKTTSHCNIEIALSENENEAFWEFAKTERLGIFHLLLGCFSIVLSKYYNTEEVNLGMPILNRKNAAEKRTFGPFLSLLPLKLSLDTSVSVIDFIKEIKSTLFMCYRHQRFQQADILRNLSQEASKLYDVRLSYERMQYEAEFSENTTDIFPLSNDSEEDPISIHVFEGMDRKISFRFDINEQYVSKFEANQLITSFVNVLTQLNDIKNTAIAEIQISSELQLQEIEAISNGMHEERPQETFLDLWEVAFSNHSLEKAVTYQTTSLTYQTLDLYANAVAAYLQIRGVQKGAKIGVMLSRSEKSIVGILATLKAGAIYVPIDDSYPEERKQYIIEDAQLDFILTDTASQTIAEEIECNIDTIIEARTSLENYKPVQLEPANEAYIIYTSGSTGKPKGVVINHASLYDYILTFRDYFKLDTQDVVLQQASTSFDTSIEEIFPILSVGGNLVIANDTKDFNKLLQECEYYKVTLLSTNPFVLQYLNDNHRKYNLRFKTLISGGDVLKPHQVNQLIDVYNVYNTYGPTESTVCATYHKVTKADASLPIGKPITNRGVYLLDGTKILPKGAIGEIGLSGIGLAVSYLNKKELTDQAFLDINGKRIYKTGDLGKWDVHNNLIFFGRKDNQLSYRGYRIEIEEIEQAIQQANAYVLDSYVCIDEVKGMPILIAYLVANESFVNINSLVVDLKDNLPAFMIPTHFVIIDALPLLPNGKIDIQNLPKPVTINTNKVVELPSTKEEKEIAAIWQELLKLDEVDVTVSFFELGGHSLLANQFISSLRDQKGVELSLQDFYKSPTIKEISELVPSLDKKEIQNIIAPVQEFYPLSFAQDRLWFLNQLDTEDTSYHVSRAIRLTGSVDKKVLEQTFSKLIEKHEILRTVFVNHEGAPYQKILSPFAYKIPVVDCTEIREAAKEEVISDRLNQLESISFEIEEGPLFRVELLKFSHQENVLLFCEHHLILDGWTQGILFRDFVDIYNELKRNPAFEVKKPKVSFKDYAYWEKESFRESVLNQKLDFWEQKFEGFSNEQLLPLDYNRPETSSKNGGTISYVFSSEFSEKLRRFSEKQQVSLFITMMAAFKITLSKYSNHTDICVGTAVANRRYKEFQEVLGMIVNTIALRTTFSNDSTLLDVLQEVKETCLNAYSQEDTPFGKVVERINPERGLHTHPLFQYMFSFINVPIQSMSLLDAEIEIIKGHNKASQFDISVVVNTVYEQIDYTVGNQQDRRISIDWDYNADIFMHTTMERILVAYLNVLEGLILHPSQPLSEVDYIPTSEKEMLLHDFNATSVTYPSEKTIVDLFVAQVENTPDATALVFDDNRFTYRELDTISNQFANYLLTGFSIEKEDLVTVKLERSEWLYISLLAILKTGGAYVPVDPNYPQQRIDYIENDSNSKVTINDMVISDFVTKQDRYSTQLPKISLEAINLAYIIYTSGSTGNPKGVMIEHRSLVNYIVGQGKAFDFMSSERVLQFSNPAFDASMEQIFLALLHGATLVGVSKDRILNPVDFTKVLQEYAITHIHATPSYLEHLNDLSSCKELQRIIAGGEACPQNLAKKLCAVTDFYNEYGPTETTISSTMCKVNENHLGKDIISIGTPVANTEVYILSDDLSLQPIGVFGELCISGDGLSRGYLHQEALTKEKFVAHPFIEGAKLYKTGDIAKWESDGTITFLGRKDDQVKIRGYRIELGEIASALSSEDMIDQCVVVVKEVEGEQAIVAYVVGNTPIDKQELRLKLSKQLPDYMLPNYYVELAEIPLTSNGKTDKKALPSIQSKDRIKNTYVAPITTIERQLVAIWQEVLGIEKIGLMDNFFELGGHSLKMTLVVNKIKSRLGYDITVKDMFLNPTIAMMIPTLGNRTYGTIPKVPVQEDYVLTSSQHRLWILSQFEGGNRAYNIPGSFELEGTLDVANLKEAFHMVIARHEVLRTFFKRNDEGEVRQYVVDALAVEFDIDCYDYSDVEDQEEALEKRVINSYKYQFDLSEAPLMRVTLVRLSEDRHVLLFNMHHIISDGWSMEILSKEFMTIYDHLVQGKEIQLPELTVQYKDYATWMRSEAQTNSLKISEEYWLNTFSGDIPVLQLPTNKMRPKIKTYVGDSFTYDFSKDTSANLRMFSEKQSTSLFMVLIAGVNGILSRYTNTTNIIVGTPMAGREHSELENQVGLYLNTLAVRTIFEKEATFEELVSVQKETLLNAYSHQGYPLDQLVEKLGLGRDTSRSALFDVLVVFQNQQDIFDDDHLDVEGLSIRPYEGYQRKVSQFDLSFIFSEKKGQLSLQIEYNTDIYEVDFVERLCYHFTNFLLEGIETPSQPVASVNYLGSSEESQLLYDFNDTAVAYPETTVVDLFVAQVTKTPEATALVFGDQRFTYKDLDEQSNALAHYLLVHYDLAVEDLVGVKLERTEWLLITLLAVLKAGCAYVPLDTNYPEQRIAYIEQDSQCKVTIDQAVLGDFKNADTISNTLPKVPFNTDHLAYIIYTSGSTGKPKGVMITHKNASSMLHWSRREFSNTNFDILYAGTSHCFDLSVYELFYPLSVGKQIRLLPNGLSIEDYIDIDKNVLINTVPSVIQTLIEKEVSFQNAVGINLAGEAFPVSIANYFENSGIAVRNLYGPSEDTTYSSYYRVEGSYNGSVPIGKAIDNTQFYIVSEELSLQPIGIAGEICISGDGLSRGYLNKPGLTAEKFVENRFRESGTLYKTGDLGKRLADGTIIYLGRKDSQVKIRGHRIELGEIEHVLQRQAHIDQAVVVVRNINDDHTIVSYLVSSSPVDKQQLRVSLSLELPEYMVPSYYVFLDELPLTPNGKIDKDALPEVSTEDIIKQEYIAPINEVEEQLVTLWEEVLGVEGIGITDNFFELGGNSLKATVLVNRINTSFDTRFSIQDLYETQEIIGVSKKLQFIIFQNQLNVDSVDELTI</sequence>
<dbReference type="Gene3D" id="3.30.559.10">
    <property type="entry name" value="Chloramphenicol acetyltransferase-like domain"/>
    <property type="match status" value="3"/>
</dbReference>
<dbReference type="InterPro" id="IPR020845">
    <property type="entry name" value="AMP-binding_CS"/>
</dbReference>
<dbReference type="CDD" id="cd19531">
    <property type="entry name" value="LCL_NRPS-like"/>
    <property type="match status" value="2"/>
</dbReference>
<organism evidence="5 6">
    <name type="scientific">Dokdonia ponticola</name>
    <dbReference type="NCBI Taxonomy" id="2041041"/>
    <lineage>
        <taxon>Bacteria</taxon>
        <taxon>Pseudomonadati</taxon>
        <taxon>Bacteroidota</taxon>
        <taxon>Flavobacteriia</taxon>
        <taxon>Flavobacteriales</taxon>
        <taxon>Flavobacteriaceae</taxon>
        <taxon>Dokdonia</taxon>
    </lineage>
</organism>
<evidence type="ECO:0000256" key="2">
    <source>
        <dbReference type="ARBA" id="ARBA00022450"/>
    </source>
</evidence>
<dbReference type="CDD" id="cd05930">
    <property type="entry name" value="A_NRPS"/>
    <property type="match status" value="3"/>
</dbReference>
<comment type="caution">
    <text evidence="5">The sequence shown here is derived from an EMBL/GenBank/DDBJ whole genome shotgun (WGS) entry which is preliminary data.</text>
</comment>
<dbReference type="EMBL" id="JBHSFV010000008">
    <property type="protein sequence ID" value="MFC4634989.1"/>
    <property type="molecule type" value="Genomic_DNA"/>
</dbReference>
<dbReference type="SUPFAM" id="SSF56801">
    <property type="entry name" value="Acetyl-CoA synthetase-like"/>
    <property type="match status" value="3"/>
</dbReference>
<dbReference type="Gene3D" id="3.40.50.980">
    <property type="match status" value="4"/>
</dbReference>
<protein>
    <submittedName>
        <fullName evidence="5">Amino acid adenylation domain-containing protein</fullName>
    </submittedName>
</protein>
<feature type="domain" description="Carrier" evidence="4">
    <location>
        <begin position="3018"/>
        <end position="3093"/>
    </location>
</feature>
<dbReference type="Pfam" id="PF00668">
    <property type="entry name" value="Condensation"/>
    <property type="match status" value="3"/>
</dbReference>
<keyword evidence="6" id="KW-1185">Reference proteome</keyword>
<dbReference type="InterPro" id="IPR042099">
    <property type="entry name" value="ANL_N_sf"/>
</dbReference>
<proteinExistence type="predicted"/>
<evidence type="ECO:0000256" key="3">
    <source>
        <dbReference type="ARBA" id="ARBA00022553"/>
    </source>
</evidence>
<keyword evidence="2" id="KW-0596">Phosphopantetheine</keyword>
<evidence type="ECO:0000313" key="5">
    <source>
        <dbReference type="EMBL" id="MFC4634989.1"/>
    </source>
</evidence>
<reference evidence="6" key="1">
    <citation type="journal article" date="2019" name="Int. J. Syst. Evol. Microbiol.">
        <title>The Global Catalogue of Microorganisms (GCM) 10K type strain sequencing project: providing services to taxonomists for standard genome sequencing and annotation.</title>
        <authorList>
            <consortium name="The Broad Institute Genomics Platform"/>
            <consortium name="The Broad Institute Genome Sequencing Center for Infectious Disease"/>
            <person name="Wu L."/>
            <person name="Ma J."/>
        </authorList>
    </citation>
    <scope>NUCLEOTIDE SEQUENCE [LARGE SCALE GENOMIC DNA]</scope>
    <source>
        <strain evidence="6">YJ-61-S</strain>
    </source>
</reference>
<dbReference type="Gene3D" id="3.40.50.12780">
    <property type="entry name" value="N-terminal domain of ligase-like"/>
    <property type="match status" value="1"/>
</dbReference>
<dbReference type="Pfam" id="PF00501">
    <property type="entry name" value="AMP-binding"/>
    <property type="match status" value="3"/>
</dbReference>
<dbReference type="NCBIfam" id="TIGR01733">
    <property type="entry name" value="AA-adenyl-dom"/>
    <property type="match status" value="3"/>
</dbReference>
<dbReference type="InterPro" id="IPR036736">
    <property type="entry name" value="ACP-like_sf"/>
</dbReference>
<dbReference type="InterPro" id="IPR006162">
    <property type="entry name" value="Ppantetheine_attach_site"/>
</dbReference>
<dbReference type="SUPFAM" id="SSF47336">
    <property type="entry name" value="ACP-like"/>
    <property type="match status" value="3"/>
</dbReference>
<keyword evidence="3" id="KW-0597">Phosphoprotein</keyword>
<accession>A0ABV9HYG2</accession>
<dbReference type="InterPro" id="IPR010071">
    <property type="entry name" value="AA_adenyl_dom"/>
</dbReference>
<dbReference type="NCBIfam" id="NF003417">
    <property type="entry name" value="PRK04813.1"/>
    <property type="match status" value="3"/>
</dbReference>
<dbReference type="SUPFAM" id="SSF52777">
    <property type="entry name" value="CoA-dependent acyltransferases"/>
    <property type="match status" value="6"/>
</dbReference>
<feature type="domain" description="Carrier" evidence="4">
    <location>
        <begin position="1986"/>
        <end position="2061"/>
    </location>
</feature>
<dbReference type="PROSITE" id="PS00455">
    <property type="entry name" value="AMP_BINDING"/>
    <property type="match status" value="3"/>
</dbReference>
<dbReference type="Gene3D" id="1.10.1200.10">
    <property type="entry name" value="ACP-like"/>
    <property type="match status" value="3"/>
</dbReference>
<dbReference type="PROSITE" id="PS00012">
    <property type="entry name" value="PHOSPHOPANTETHEINE"/>
    <property type="match status" value="1"/>
</dbReference>
<dbReference type="InterPro" id="IPR025110">
    <property type="entry name" value="AMP-bd_C"/>
</dbReference>
<dbReference type="PANTHER" id="PTHR45527">
    <property type="entry name" value="NONRIBOSOMAL PEPTIDE SYNTHETASE"/>
    <property type="match status" value="1"/>
</dbReference>
<dbReference type="Gene3D" id="2.30.38.10">
    <property type="entry name" value="Luciferase, Domain 3"/>
    <property type="match status" value="2"/>
</dbReference>
<dbReference type="Pfam" id="PF00550">
    <property type="entry name" value="PP-binding"/>
    <property type="match status" value="3"/>
</dbReference>